<organism evidence="7">
    <name type="scientific">Desertifilum tharense IPPAS B-1220</name>
    <dbReference type="NCBI Taxonomy" id="1781255"/>
    <lineage>
        <taxon>Bacteria</taxon>
        <taxon>Bacillati</taxon>
        <taxon>Cyanobacteriota</taxon>
        <taxon>Cyanophyceae</taxon>
        <taxon>Desertifilales</taxon>
        <taxon>Desertifilaceae</taxon>
        <taxon>Desertifilum</taxon>
    </lineage>
</organism>
<feature type="transmembrane region" description="Helical" evidence="6">
    <location>
        <begin position="68"/>
        <end position="85"/>
    </location>
</feature>
<dbReference type="PANTHER" id="PTHR34857:SF2">
    <property type="entry name" value="SLL0384 PROTEIN"/>
    <property type="match status" value="1"/>
</dbReference>
<sequence length="265" mass="29870">MGLELDRYAYLKSPIHQWEPRSKLISLFALILAFSFVETWVLIPVILSITAFLYILSQLPLSFWLQRIRYPGAFILAVVLILPFSSGETVLWQWGVLQLHQEGLIGALLIVSRFLAIVTLGLILFGTMPFLTAIYAMRSLGLSPLLADLLLLSYRYLFEVTDYFAQMQRAMKLRGFPSSHRRRLPLIPDRQTLSDLAAVAGTLLIRSYLQSERIYKAMQLRGYGSHSHLPPSTFSHSSTSRTWSRGAMAIAIIGAIALIVVELSL</sequence>
<evidence type="ECO:0000256" key="4">
    <source>
        <dbReference type="ARBA" id="ARBA00022989"/>
    </source>
</evidence>
<evidence type="ECO:0000256" key="5">
    <source>
        <dbReference type="ARBA" id="ARBA00023136"/>
    </source>
</evidence>
<comment type="caution">
    <text evidence="7">The sequence shown here is derived from an EMBL/GenBank/DDBJ whole genome shotgun (WGS) entry which is preliminary data.</text>
</comment>
<dbReference type="Pfam" id="PF02361">
    <property type="entry name" value="CbiQ"/>
    <property type="match status" value="1"/>
</dbReference>
<keyword evidence="5 6" id="KW-0472">Membrane</keyword>
<dbReference type="AlphaFoldDB" id="A0A1E5QP79"/>
<dbReference type="PANTHER" id="PTHR34857">
    <property type="entry name" value="SLL0384 PROTEIN"/>
    <property type="match status" value="1"/>
</dbReference>
<evidence type="ECO:0000256" key="6">
    <source>
        <dbReference type="SAM" id="Phobius"/>
    </source>
</evidence>
<reference evidence="7" key="1">
    <citation type="submission" date="2016-09" db="EMBL/GenBank/DDBJ databases">
        <title>Draft genome of thermotolerant cyanobacterium Desertifilum sp. strain IPPAS B-1220.</title>
        <authorList>
            <person name="Sinetova M.A."/>
            <person name="Bolakhan K."/>
            <person name="Zayadan B.K."/>
            <person name="Mironov K.S."/>
            <person name="Ustinova V."/>
            <person name="Kupriyanova E.V."/>
            <person name="Sidorov R.A."/>
            <person name="Skrypnik A.N."/>
            <person name="Gogoleva N.E."/>
            <person name="Gogolev Y.V."/>
            <person name="Los D.A."/>
        </authorList>
    </citation>
    <scope>NUCLEOTIDE SEQUENCE [LARGE SCALE GENOMIC DNA]</scope>
    <source>
        <strain evidence="7">IPPAS B-1220</strain>
    </source>
</reference>
<dbReference type="OrthoDB" id="8585740at2"/>
<dbReference type="NCBIfam" id="TIGR02454">
    <property type="entry name" value="ECF_T_CbiQ"/>
    <property type="match status" value="1"/>
</dbReference>
<comment type="subcellular location">
    <subcellularLocation>
        <location evidence="1">Cell membrane</location>
        <topology evidence="1">Multi-pass membrane protein</topology>
    </subcellularLocation>
</comment>
<feature type="transmembrane region" description="Helical" evidence="6">
    <location>
        <begin position="105"/>
        <end position="127"/>
    </location>
</feature>
<dbReference type="InterPro" id="IPR051611">
    <property type="entry name" value="ECF_transporter_component"/>
</dbReference>
<keyword evidence="2" id="KW-1003">Cell membrane</keyword>
<evidence type="ECO:0000313" key="7">
    <source>
        <dbReference type="EMBL" id="OEJ76414.1"/>
    </source>
</evidence>
<protein>
    <submittedName>
        <fullName evidence="7">Cobalt ECF transporter T component CbiQ</fullName>
    </submittedName>
</protein>
<evidence type="ECO:0000256" key="2">
    <source>
        <dbReference type="ARBA" id="ARBA00022475"/>
    </source>
</evidence>
<feature type="transmembrane region" description="Helical" evidence="6">
    <location>
        <begin position="139"/>
        <end position="157"/>
    </location>
</feature>
<feature type="transmembrane region" description="Helical" evidence="6">
    <location>
        <begin position="242"/>
        <end position="261"/>
    </location>
</feature>
<dbReference type="InterPro" id="IPR012809">
    <property type="entry name" value="ECF_CbiQ"/>
</dbReference>
<proteinExistence type="predicted"/>
<evidence type="ECO:0000256" key="3">
    <source>
        <dbReference type="ARBA" id="ARBA00022692"/>
    </source>
</evidence>
<name>A0A1E5QP79_9CYAN</name>
<dbReference type="GO" id="GO:0006824">
    <property type="term" value="P:cobalt ion transport"/>
    <property type="evidence" value="ECO:0007669"/>
    <property type="project" value="InterPro"/>
</dbReference>
<dbReference type="CDD" id="cd16914">
    <property type="entry name" value="EcfT"/>
    <property type="match status" value="1"/>
</dbReference>
<dbReference type="EMBL" id="MJGC01000038">
    <property type="protein sequence ID" value="OEJ76414.1"/>
    <property type="molecule type" value="Genomic_DNA"/>
</dbReference>
<dbReference type="InterPro" id="IPR003339">
    <property type="entry name" value="ABC/ECF_trnsptr_transmembrane"/>
</dbReference>
<keyword evidence="3 6" id="KW-0812">Transmembrane</keyword>
<dbReference type="STRING" id="1781255.BH720_04375"/>
<evidence type="ECO:0000256" key="1">
    <source>
        <dbReference type="ARBA" id="ARBA00004651"/>
    </source>
</evidence>
<accession>A0A1E5QP79</accession>
<gene>
    <name evidence="7" type="ORF">BH720_04375</name>
</gene>
<dbReference type="GO" id="GO:0043190">
    <property type="term" value="C:ATP-binding cassette (ABC) transporter complex"/>
    <property type="evidence" value="ECO:0007669"/>
    <property type="project" value="InterPro"/>
</dbReference>
<keyword evidence="4 6" id="KW-1133">Transmembrane helix</keyword>
<feature type="transmembrane region" description="Helical" evidence="6">
    <location>
        <begin position="27"/>
        <end position="56"/>
    </location>
</feature>